<evidence type="ECO:0000259" key="4">
    <source>
        <dbReference type="Pfam" id="PF25917"/>
    </source>
</evidence>
<feature type="domain" description="Multidrug resistance protein MdtA-like alpha-helical hairpin" evidence="3">
    <location>
        <begin position="96"/>
        <end position="165"/>
    </location>
</feature>
<dbReference type="GO" id="GO:0030313">
    <property type="term" value="C:cell envelope"/>
    <property type="evidence" value="ECO:0007669"/>
    <property type="project" value="UniProtKB-SubCell"/>
</dbReference>
<feature type="domain" description="Multidrug resistance protein MdtA-like beta-barrel" evidence="5">
    <location>
        <begin position="206"/>
        <end position="289"/>
    </location>
</feature>
<accession>A0A4U5TTR9</accession>
<dbReference type="InterPro" id="IPR058624">
    <property type="entry name" value="MdtA-like_HH"/>
</dbReference>
<keyword evidence="8" id="KW-1185">Reference proteome</keyword>
<dbReference type="NCBIfam" id="TIGR01730">
    <property type="entry name" value="RND_mfp"/>
    <property type="match status" value="1"/>
</dbReference>
<dbReference type="Pfam" id="PF25917">
    <property type="entry name" value="BSH_RND"/>
    <property type="match status" value="1"/>
</dbReference>
<dbReference type="Gene3D" id="2.40.50.100">
    <property type="match status" value="1"/>
</dbReference>
<dbReference type="SUPFAM" id="SSF111369">
    <property type="entry name" value="HlyD-like secretion proteins"/>
    <property type="match status" value="1"/>
</dbReference>
<protein>
    <submittedName>
        <fullName evidence="7">Efflux RND transporter periplasmic adaptor subunit</fullName>
    </submittedName>
</protein>
<dbReference type="Pfam" id="PF25967">
    <property type="entry name" value="RND-MFP_C"/>
    <property type="match status" value="1"/>
</dbReference>
<dbReference type="InterPro" id="IPR058626">
    <property type="entry name" value="MdtA-like_b-barrel"/>
</dbReference>
<dbReference type="Pfam" id="PF25876">
    <property type="entry name" value="HH_MFP_RND"/>
    <property type="match status" value="1"/>
</dbReference>
<evidence type="ECO:0000256" key="1">
    <source>
        <dbReference type="ARBA" id="ARBA00004196"/>
    </source>
</evidence>
<evidence type="ECO:0000256" key="2">
    <source>
        <dbReference type="ARBA" id="ARBA00009477"/>
    </source>
</evidence>
<dbReference type="Gene3D" id="1.10.287.470">
    <property type="entry name" value="Helix hairpin bin"/>
    <property type="match status" value="1"/>
</dbReference>
<dbReference type="InterPro" id="IPR006143">
    <property type="entry name" value="RND_pump_MFP"/>
</dbReference>
<dbReference type="InterPro" id="IPR058627">
    <property type="entry name" value="MdtA-like_C"/>
</dbReference>
<comment type="caution">
    <text evidence="7">The sequence shown here is derived from an EMBL/GenBank/DDBJ whole genome shotgun (WGS) entry which is preliminary data.</text>
</comment>
<feature type="domain" description="Multidrug resistance protein MdtA-like barrel-sandwich hybrid" evidence="4">
    <location>
        <begin position="57"/>
        <end position="188"/>
    </location>
</feature>
<evidence type="ECO:0000259" key="6">
    <source>
        <dbReference type="Pfam" id="PF25967"/>
    </source>
</evidence>
<dbReference type="AlphaFoldDB" id="A0A4U5TTR9"/>
<proteinExistence type="inferred from homology"/>
<evidence type="ECO:0000313" key="7">
    <source>
        <dbReference type="EMBL" id="TKS56688.1"/>
    </source>
</evidence>
<dbReference type="PROSITE" id="PS51257">
    <property type="entry name" value="PROKAR_LIPOPROTEIN"/>
    <property type="match status" value="1"/>
</dbReference>
<dbReference type="EMBL" id="SWMU01000002">
    <property type="protein sequence ID" value="TKS56688.1"/>
    <property type="molecule type" value="Genomic_DNA"/>
</dbReference>
<dbReference type="GO" id="GO:0046677">
    <property type="term" value="P:response to antibiotic"/>
    <property type="evidence" value="ECO:0007669"/>
    <property type="project" value="TreeGrafter"/>
</dbReference>
<dbReference type="Pfam" id="PF25944">
    <property type="entry name" value="Beta-barrel_RND"/>
    <property type="match status" value="1"/>
</dbReference>
<sequence length="376" mass="41593">MSKIINLFIFSFLLLSCNTEETATQSSPPKVQVVSLDQQEVTLEKDFVGQVYGYNDIPIRTRVAGVLEKIAFQEGSYVNKGDLLYEVDPDLLLESLNAAKSDLARSQVNQDKAISDLNRIKPLAEINAVSQRDLDAAIAAKKSADEMVKAAQAKLSLAQIRLDYASIEAPVDGIIGKSMAGVGEFVGKNPNPVVLNTVSTIDSLRVEFFVTENDYLDWQNRDLSKDDKTIKVPLKLVLSNGEVFPHKGKINFINREVDNVTGTILVQALFPNPDRLVRPGQFARVRAAVQSIPDALLIPQRCINEVQGNYFAMRVDKESKVEQVPIQLGQDYRDYFIVQDGLSPGDKVIIAGLQRAKSGSKVQAESVEFTSQYKED</sequence>
<dbReference type="GO" id="GO:0005886">
    <property type="term" value="C:plasma membrane"/>
    <property type="evidence" value="ECO:0007669"/>
    <property type="project" value="TreeGrafter"/>
</dbReference>
<reference evidence="7 8" key="1">
    <citation type="submission" date="2019-04" db="EMBL/GenBank/DDBJ databases">
        <title>Psychroflexus halotolerans sp. nov., isolated from a marine solar saltern.</title>
        <authorList>
            <person name="Feng X."/>
        </authorList>
    </citation>
    <scope>NUCLEOTIDE SEQUENCE [LARGE SCALE GENOMIC DNA]</scope>
    <source>
        <strain evidence="7 8">WDS2C27</strain>
    </source>
</reference>
<dbReference type="PANTHER" id="PTHR30158">
    <property type="entry name" value="ACRA/E-RELATED COMPONENT OF DRUG EFFLUX TRANSPORTER"/>
    <property type="match status" value="1"/>
</dbReference>
<evidence type="ECO:0000259" key="5">
    <source>
        <dbReference type="Pfam" id="PF25944"/>
    </source>
</evidence>
<dbReference type="RefSeq" id="WP_138931790.1">
    <property type="nucleotide sequence ID" value="NZ_SWMU01000002.1"/>
</dbReference>
<gene>
    <name evidence="7" type="ORF">FCN74_06565</name>
</gene>
<organism evidence="7 8">
    <name type="scientific">Mesohalobacter halotolerans</name>
    <dbReference type="NCBI Taxonomy" id="1883405"/>
    <lineage>
        <taxon>Bacteria</taxon>
        <taxon>Pseudomonadati</taxon>
        <taxon>Bacteroidota</taxon>
        <taxon>Flavobacteriia</taxon>
        <taxon>Flavobacteriales</taxon>
        <taxon>Flavobacteriaceae</taxon>
        <taxon>Mesohalobacter</taxon>
    </lineage>
</organism>
<dbReference type="GO" id="GO:0022857">
    <property type="term" value="F:transmembrane transporter activity"/>
    <property type="evidence" value="ECO:0007669"/>
    <property type="project" value="InterPro"/>
</dbReference>
<name>A0A4U5TTR9_9FLAO</name>
<evidence type="ECO:0000313" key="8">
    <source>
        <dbReference type="Proteomes" id="UP000306552"/>
    </source>
</evidence>
<dbReference type="OrthoDB" id="9801814at2"/>
<evidence type="ECO:0000259" key="3">
    <source>
        <dbReference type="Pfam" id="PF25876"/>
    </source>
</evidence>
<dbReference type="Proteomes" id="UP000306552">
    <property type="component" value="Unassembled WGS sequence"/>
</dbReference>
<feature type="domain" description="Multidrug resistance protein MdtA-like C-terminal permuted SH3" evidence="6">
    <location>
        <begin position="294"/>
        <end position="355"/>
    </location>
</feature>
<comment type="similarity">
    <text evidence="2">Belongs to the membrane fusion protein (MFP) (TC 8.A.1) family.</text>
</comment>
<dbReference type="InterPro" id="IPR058625">
    <property type="entry name" value="MdtA-like_BSH"/>
</dbReference>
<dbReference type="Gene3D" id="2.40.30.170">
    <property type="match status" value="1"/>
</dbReference>
<comment type="subcellular location">
    <subcellularLocation>
        <location evidence="1">Cell envelope</location>
    </subcellularLocation>
</comment>
<dbReference type="Gene3D" id="2.40.420.20">
    <property type="match status" value="1"/>
</dbReference>